<evidence type="ECO:0000313" key="2">
    <source>
        <dbReference type="Proteomes" id="UP000887565"/>
    </source>
</evidence>
<accession>A0A915IVT6</accession>
<evidence type="ECO:0000313" key="3">
    <source>
        <dbReference type="WBParaSite" id="nRc.2.0.1.t18315-RA"/>
    </source>
</evidence>
<keyword evidence="2" id="KW-1185">Reference proteome</keyword>
<proteinExistence type="predicted"/>
<name>A0A915IVT6_ROMCU</name>
<reference evidence="3" key="1">
    <citation type="submission" date="2022-11" db="UniProtKB">
        <authorList>
            <consortium name="WormBaseParasite"/>
        </authorList>
    </citation>
    <scope>IDENTIFICATION</scope>
</reference>
<protein>
    <submittedName>
        <fullName evidence="3">Uncharacterized protein</fullName>
    </submittedName>
</protein>
<evidence type="ECO:0000256" key="1">
    <source>
        <dbReference type="SAM" id="MobiDB-lite"/>
    </source>
</evidence>
<dbReference type="WBParaSite" id="nRc.2.0.1.t18315-RA">
    <property type="protein sequence ID" value="nRc.2.0.1.t18315-RA"/>
    <property type="gene ID" value="nRc.2.0.1.g18315"/>
</dbReference>
<feature type="region of interest" description="Disordered" evidence="1">
    <location>
        <begin position="43"/>
        <end position="70"/>
    </location>
</feature>
<dbReference type="Proteomes" id="UP000887565">
    <property type="component" value="Unplaced"/>
</dbReference>
<organism evidence="2 3">
    <name type="scientific">Romanomermis culicivorax</name>
    <name type="common">Nematode worm</name>
    <dbReference type="NCBI Taxonomy" id="13658"/>
    <lineage>
        <taxon>Eukaryota</taxon>
        <taxon>Metazoa</taxon>
        <taxon>Ecdysozoa</taxon>
        <taxon>Nematoda</taxon>
        <taxon>Enoplea</taxon>
        <taxon>Dorylaimia</taxon>
        <taxon>Mermithida</taxon>
        <taxon>Mermithoidea</taxon>
        <taxon>Mermithidae</taxon>
        <taxon>Romanomermis</taxon>
    </lineage>
</organism>
<dbReference type="AlphaFoldDB" id="A0A915IVT6"/>
<sequence length="111" mass="12308">MQNINDNRRKRPQKMEITDTDEWLIYRLYAIKDQTRTTMMKHKTIDDDDGDADASTTKIAGKGGDDTKIIGEEGKDATKIVGEGEDATKIIGEGDDAMKTVGQDSNAMKII</sequence>